<dbReference type="AlphaFoldDB" id="A0A0U2QCC2"/>
<dbReference type="EMBL" id="CP013659">
    <property type="protein sequence ID" value="ALS76886.1"/>
    <property type="molecule type" value="Genomic_DNA"/>
</dbReference>
<evidence type="ECO:0000313" key="1">
    <source>
        <dbReference type="EMBL" id="ALS76886.1"/>
    </source>
</evidence>
<organism evidence="1 2">
    <name type="scientific">Planococcus rifietoensis</name>
    <dbReference type="NCBI Taxonomy" id="200991"/>
    <lineage>
        <taxon>Bacteria</taxon>
        <taxon>Bacillati</taxon>
        <taxon>Bacillota</taxon>
        <taxon>Bacilli</taxon>
        <taxon>Bacillales</taxon>
        <taxon>Caryophanaceae</taxon>
        <taxon>Planococcus</taxon>
    </lineage>
</organism>
<proteinExistence type="predicted"/>
<dbReference type="OrthoDB" id="2456055at2"/>
<gene>
    <name evidence="1" type="ORF">AUC31_17405</name>
</gene>
<name>A0A0U2QCC2_9BACL</name>
<evidence type="ECO:0000313" key="2">
    <source>
        <dbReference type="Proteomes" id="UP000067683"/>
    </source>
</evidence>
<keyword evidence="2" id="KW-1185">Reference proteome</keyword>
<dbReference type="KEGG" id="prt:AUC31_17405"/>
<dbReference type="Proteomes" id="UP000067683">
    <property type="component" value="Chromosome"/>
</dbReference>
<sequence>MDKTQMDYIKRREYLLNQLVLTMGAWQAIGENDRTLEDRCEELMSQLHPNRRTAISILEKHMEMEVAA</sequence>
<protein>
    <submittedName>
        <fullName evidence="1">Uncharacterized protein</fullName>
    </submittedName>
</protein>
<accession>A0A0U2QCC2</accession>
<dbReference type="RefSeq" id="WP_058383587.1">
    <property type="nucleotide sequence ID" value="NZ_CP013659.2"/>
</dbReference>
<reference evidence="1" key="1">
    <citation type="submission" date="2016-01" db="EMBL/GenBank/DDBJ databases">
        <title>Complete genome of Planococcus rifietoensis type strain M8.</title>
        <authorList>
            <person name="See-Too W.S."/>
        </authorList>
    </citation>
    <scope>NUCLEOTIDE SEQUENCE [LARGE SCALE GENOMIC DNA]</scope>
    <source>
        <strain evidence="1">M8</strain>
    </source>
</reference>